<evidence type="ECO:0000313" key="2">
    <source>
        <dbReference type="Proteomes" id="UP001347796"/>
    </source>
</evidence>
<organism evidence="1 2">
    <name type="scientific">Patella caerulea</name>
    <name type="common">Rayed Mediterranean limpet</name>
    <dbReference type="NCBI Taxonomy" id="87958"/>
    <lineage>
        <taxon>Eukaryota</taxon>
        <taxon>Metazoa</taxon>
        <taxon>Spiralia</taxon>
        <taxon>Lophotrochozoa</taxon>
        <taxon>Mollusca</taxon>
        <taxon>Gastropoda</taxon>
        <taxon>Patellogastropoda</taxon>
        <taxon>Patelloidea</taxon>
        <taxon>Patellidae</taxon>
        <taxon>Patella</taxon>
    </lineage>
</organism>
<proteinExistence type="predicted"/>
<gene>
    <name evidence="1" type="ORF">SNE40_009591</name>
</gene>
<name>A0AAN8JRK4_PATCE</name>
<dbReference type="PANTHER" id="PTHR46670:SF3">
    <property type="entry name" value="ENDONUCLEASE_EXONUCLEASE_PHOSPHATASE DOMAIN-CONTAINING PROTEIN"/>
    <property type="match status" value="1"/>
</dbReference>
<dbReference type="EMBL" id="JAZGQO010000007">
    <property type="protein sequence ID" value="KAK6181807.1"/>
    <property type="molecule type" value="Genomic_DNA"/>
</dbReference>
<evidence type="ECO:0000313" key="1">
    <source>
        <dbReference type="EMBL" id="KAK6181807.1"/>
    </source>
</evidence>
<comment type="caution">
    <text evidence="1">The sequence shown here is derived from an EMBL/GenBank/DDBJ whole genome shotgun (WGS) entry which is preliminary data.</text>
</comment>
<keyword evidence="2" id="KW-1185">Reference proteome</keyword>
<reference evidence="1 2" key="1">
    <citation type="submission" date="2024-01" db="EMBL/GenBank/DDBJ databases">
        <title>The genome of the rayed Mediterranean limpet Patella caerulea (Linnaeus, 1758).</title>
        <authorList>
            <person name="Anh-Thu Weber A."/>
            <person name="Halstead-Nussloch G."/>
        </authorList>
    </citation>
    <scope>NUCLEOTIDE SEQUENCE [LARGE SCALE GENOMIC DNA]</scope>
    <source>
        <strain evidence="1">AATW-2023a</strain>
        <tissue evidence="1">Whole specimen</tissue>
    </source>
</reference>
<dbReference type="AlphaFoldDB" id="A0AAN8JRK4"/>
<sequence length="93" mass="10963">MKKPAAPKKTVTFRKFKDIDLASFKEDIMRSTLFKTPSDDIHALVEQYNTTLSENVDKHAPLKTSCFHPTEYHMVYRRNKTKKKCERRKAMDV</sequence>
<accession>A0AAN8JRK4</accession>
<dbReference type="PANTHER" id="PTHR46670">
    <property type="entry name" value="ENDO/EXONUCLEASE/PHOSPHATASE DOMAIN-CONTAINING PROTEIN"/>
    <property type="match status" value="1"/>
</dbReference>
<protein>
    <submittedName>
        <fullName evidence="1">Uncharacterized protein</fullName>
    </submittedName>
</protein>
<dbReference type="Proteomes" id="UP001347796">
    <property type="component" value="Unassembled WGS sequence"/>
</dbReference>